<dbReference type="Gene3D" id="1.10.287.1490">
    <property type="match status" value="1"/>
</dbReference>
<evidence type="ECO:0000256" key="1">
    <source>
        <dbReference type="SAM" id="Coils"/>
    </source>
</evidence>
<dbReference type="InterPro" id="IPR052376">
    <property type="entry name" value="Oxidative_Scav/Glycosyltrans"/>
</dbReference>
<feature type="domain" description="C4-type zinc ribbon" evidence="2">
    <location>
        <begin position="202"/>
        <end position="236"/>
    </location>
</feature>
<sequence length="238" mass="26689">MSELEVLVELQELDIRLSQLSYRSATLPEHQEITNLQDEDKKLQQEIAEVLTHLEVLRKSQVEREAEVQALEDKIAKSTSALYGGEMTSPKEATALQSEIDSISRRQSVLEDQIIEVMEQIEPFAVEEARILGQRSAGGESRQQLEKQLAETQDEIEGQREAVIKARVHLEERAGADLVALYEQNRIRMGDHTAVGRLVGTSCGACFLEISAVEIDRIRRLPSNEPSECPECGALLIR</sequence>
<dbReference type="InterPro" id="IPR003743">
    <property type="entry name" value="Zf-RING_7"/>
</dbReference>
<evidence type="ECO:0000313" key="4">
    <source>
        <dbReference type="EMBL" id="SUZ75924.1"/>
    </source>
</evidence>
<accession>A0A381QAN9</accession>
<dbReference type="InterPro" id="IPR056003">
    <property type="entry name" value="CT398_CC_hairpin"/>
</dbReference>
<evidence type="ECO:0000259" key="3">
    <source>
        <dbReference type="Pfam" id="PF24481"/>
    </source>
</evidence>
<gene>
    <name evidence="4" type="ORF">METZ01_LOCUS28778</name>
</gene>
<evidence type="ECO:0000259" key="2">
    <source>
        <dbReference type="Pfam" id="PF02591"/>
    </source>
</evidence>
<protein>
    <submittedName>
        <fullName evidence="4">Uncharacterized protein</fullName>
    </submittedName>
</protein>
<organism evidence="4">
    <name type="scientific">marine metagenome</name>
    <dbReference type="NCBI Taxonomy" id="408172"/>
    <lineage>
        <taxon>unclassified sequences</taxon>
        <taxon>metagenomes</taxon>
        <taxon>ecological metagenomes</taxon>
    </lineage>
</organism>
<dbReference type="Pfam" id="PF24481">
    <property type="entry name" value="CT398_CC"/>
    <property type="match status" value="1"/>
</dbReference>
<name>A0A381QAN9_9ZZZZ</name>
<dbReference type="PANTHER" id="PTHR39082:SF1">
    <property type="entry name" value="SCAVENGER RECEPTOR CLASS A MEMBER 3"/>
    <property type="match status" value="1"/>
</dbReference>
<proteinExistence type="predicted"/>
<feature type="coiled-coil region" evidence="1">
    <location>
        <begin position="33"/>
        <end position="74"/>
    </location>
</feature>
<dbReference type="AlphaFoldDB" id="A0A381QAN9"/>
<reference evidence="4" key="1">
    <citation type="submission" date="2018-05" db="EMBL/GenBank/DDBJ databases">
        <authorList>
            <person name="Lanie J.A."/>
            <person name="Ng W.-L."/>
            <person name="Kazmierczak K.M."/>
            <person name="Andrzejewski T.M."/>
            <person name="Davidsen T.M."/>
            <person name="Wayne K.J."/>
            <person name="Tettelin H."/>
            <person name="Glass J.I."/>
            <person name="Rusch D."/>
            <person name="Podicherti R."/>
            <person name="Tsui H.-C.T."/>
            <person name="Winkler M.E."/>
        </authorList>
    </citation>
    <scope>NUCLEOTIDE SEQUENCE</scope>
</reference>
<dbReference type="PANTHER" id="PTHR39082">
    <property type="entry name" value="PHOSPHOLIPASE C-BETA-2-RELATED"/>
    <property type="match status" value="1"/>
</dbReference>
<feature type="domain" description="CT398-like coiled coil hairpin" evidence="3">
    <location>
        <begin position="10"/>
        <end position="188"/>
    </location>
</feature>
<dbReference type="EMBL" id="UINC01001261">
    <property type="protein sequence ID" value="SUZ75924.1"/>
    <property type="molecule type" value="Genomic_DNA"/>
</dbReference>
<dbReference type="Pfam" id="PF02591">
    <property type="entry name" value="Zn_ribbon_9"/>
    <property type="match status" value="1"/>
</dbReference>
<keyword evidence="1" id="KW-0175">Coiled coil</keyword>